<protein>
    <submittedName>
        <fullName evidence="2">Uncharacterized protein</fullName>
    </submittedName>
</protein>
<sequence>MAETTVASPRTGFFGAILGENDEEDKPKPPVPPIGKTIQPLVVVRPLPKPIAAPSVPPLVEVDVTTDAESDVADDEGVEEVTTQEEIADEPQSGDDQGAEEVVEDEASAETLSFNAPVIDSDPTDDFDVSELSIDQLSMKMLPDEEDFGDEGVDTLTLEGPDTDLAANDEPASMEPISDESAEEGQANEAETYENGDDSELAEIDDDSIADIADAPEREAATVDVQGEAVPEKQWSREMLDLRNAIRATYAVYEQPLSTQVIPPGGVIDACMAFGSKAELLVNSRSRQRVNAIGALCWNYPCAGKTLLVANDGNVMPRIGHGYQSKRGELLAALALSAVSTENEIRIGEAVGTVADLVEWEQTSVRTGADLSLTLIGLSTYLGADASWTNAAGEEWSLDRIAGEELSRKVAVTDRAAVDRLMGLTRYVVWARKHDVPRTGRHLQVERYIARFHDHALQLQGRDGSWGPLYFGYRGGSVDPTSLTHQLRGTPEQESLYCTGNILLWLTMSLSPDQLQSPELVRAVIRVNNGLASQRQRANLSTFSPYELTLTMRALRAIAEYDRRVFVADELSTLALK</sequence>
<feature type="region of interest" description="Disordered" evidence="1">
    <location>
        <begin position="65"/>
        <end position="132"/>
    </location>
</feature>
<feature type="compositionally biased region" description="Acidic residues" evidence="1">
    <location>
        <begin position="144"/>
        <end position="153"/>
    </location>
</feature>
<organism evidence="2 3">
    <name type="scientific">Aporhodopirellula aestuarii</name>
    <dbReference type="NCBI Taxonomy" id="2950107"/>
    <lineage>
        <taxon>Bacteria</taxon>
        <taxon>Pseudomonadati</taxon>
        <taxon>Planctomycetota</taxon>
        <taxon>Planctomycetia</taxon>
        <taxon>Pirellulales</taxon>
        <taxon>Pirellulaceae</taxon>
        <taxon>Aporhodopirellula</taxon>
    </lineage>
</organism>
<dbReference type="Proteomes" id="UP001202961">
    <property type="component" value="Unassembled WGS sequence"/>
</dbReference>
<keyword evidence="3" id="KW-1185">Reference proteome</keyword>
<evidence type="ECO:0000256" key="1">
    <source>
        <dbReference type="SAM" id="MobiDB-lite"/>
    </source>
</evidence>
<evidence type="ECO:0000313" key="2">
    <source>
        <dbReference type="EMBL" id="MCM2372134.1"/>
    </source>
</evidence>
<proteinExistence type="predicted"/>
<feature type="compositionally biased region" description="Acidic residues" evidence="1">
    <location>
        <begin position="191"/>
        <end position="202"/>
    </location>
</feature>
<dbReference type="EMBL" id="JAMQBK010000041">
    <property type="protein sequence ID" value="MCM2372134.1"/>
    <property type="molecule type" value="Genomic_DNA"/>
</dbReference>
<accession>A0ABT0U5E5</accession>
<comment type="caution">
    <text evidence="2">The sequence shown here is derived from an EMBL/GenBank/DDBJ whole genome shotgun (WGS) entry which is preliminary data.</text>
</comment>
<name>A0ABT0U5E5_9BACT</name>
<feature type="region of interest" description="Disordered" evidence="1">
    <location>
        <begin position="1"/>
        <end position="36"/>
    </location>
</feature>
<dbReference type="RefSeq" id="WP_250929769.1">
    <property type="nucleotide sequence ID" value="NZ_JAMQBK010000041.1"/>
</dbReference>
<gene>
    <name evidence="2" type="ORF">NB063_16130</name>
</gene>
<feature type="region of interest" description="Disordered" evidence="1">
    <location>
        <begin position="144"/>
        <end position="202"/>
    </location>
</feature>
<evidence type="ECO:0000313" key="3">
    <source>
        <dbReference type="Proteomes" id="UP001202961"/>
    </source>
</evidence>
<feature type="compositionally biased region" description="Acidic residues" evidence="1">
    <location>
        <begin position="65"/>
        <end position="108"/>
    </location>
</feature>
<reference evidence="2 3" key="1">
    <citation type="journal article" date="2022" name="Syst. Appl. Microbiol.">
        <title>Rhodopirellula aestuarii sp. nov., a novel member of the genus Rhodopirellula isolated from brackish sediments collected in the Tagus River estuary, Portugal.</title>
        <authorList>
            <person name="Vitorino I.R."/>
            <person name="Klimek D."/>
            <person name="Calusinska M."/>
            <person name="Lobo-da-Cunha A."/>
            <person name="Vasconcelos V."/>
            <person name="Lage O.M."/>
        </authorList>
    </citation>
    <scope>NUCLEOTIDE SEQUENCE [LARGE SCALE GENOMIC DNA]</scope>
    <source>
        <strain evidence="2 3">ICT_H3.1</strain>
    </source>
</reference>